<dbReference type="AlphaFoldDB" id="A0A168C1Y2"/>
<accession>A0A168C1Y2</accession>
<evidence type="ECO:0000313" key="2">
    <source>
        <dbReference type="Proteomes" id="UP000076967"/>
    </source>
</evidence>
<keyword evidence="2" id="KW-1185">Reference proteome</keyword>
<name>A0A168C1Y2_9BACL</name>
<proteinExistence type="predicted"/>
<gene>
    <name evidence="1" type="ORF">PGLA_26205</name>
</gene>
<reference evidence="1 2" key="1">
    <citation type="submission" date="2016-03" db="EMBL/GenBank/DDBJ databases">
        <title>Draft genome sequence of Paenibacillus glacialis DSM 22343.</title>
        <authorList>
            <person name="Shin S.-K."/>
            <person name="Yi H."/>
        </authorList>
    </citation>
    <scope>NUCLEOTIDE SEQUENCE [LARGE SCALE GENOMIC DNA]</scope>
    <source>
        <strain evidence="1 2">DSM 22343</strain>
    </source>
</reference>
<comment type="caution">
    <text evidence="1">The sequence shown here is derived from an EMBL/GenBank/DDBJ whole genome shotgun (WGS) entry which is preliminary data.</text>
</comment>
<evidence type="ECO:0000313" key="1">
    <source>
        <dbReference type="EMBL" id="OAB32975.1"/>
    </source>
</evidence>
<dbReference type="STRING" id="494026.PGLA_26205"/>
<protein>
    <submittedName>
        <fullName evidence="1">Uncharacterized protein</fullName>
    </submittedName>
</protein>
<sequence length="100" mass="11538">MSTNCISVFKEAYPRILCLFLNIHVNISSLEFMRLGGGPGIPRTIDKEYAAVQFRVNDETYLENINISVKGKLYKRFFLDPKFVGSIMIDNFDELTICFF</sequence>
<organism evidence="1 2">
    <name type="scientific">Paenibacillus glacialis</name>
    <dbReference type="NCBI Taxonomy" id="494026"/>
    <lineage>
        <taxon>Bacteria</taxon>
        <taxon>Bacillati</taxon>
        <taxon>Bacillota</taxon>
        <taxon>Bacilli</taxon>
        <taxon>Bacillales</taxon>
        <taxon>Paenibacillaceae</taxon>
        <taxon>Paenibacillus</taxon>
    </lineage>
</organism>
<dbReference type="EMBL" id="LVJH01000074">
    <property type="protein sequence ID" value="OAB32975.1"/>
    <property type="molecule type" value="Genomic_DNA"/>
</dbReference>
<dbReference type="Proteomes" id="UP000076967">
    <property type="component" value="Unassembled WGS sequence"/>
</dbReference>